<organism evidence="9 10">
    <name type="scientific">Scrofimicrobium canadense</name>
    <dbReference type="NCBI Taxonomy" id="2652290"/>
    <lineage>
        <taxon>Bacteria</taxon>
        <taxon>Bacillati</taxon>
        <taxon>Actinomycetota</taxon>
        <taxon>Actinomycetes</taxon>
        <taxon>Actinomycetales</taxon>
        <taxon>Actinomycetaceae</taxon>
        <taxon>Scrofimicrobium</taxon>
    </lineage>
</organism>
<feature type="transmembrane region" description="Helical" evidence="7">
    <location>
        <begin position="148"/>
        <end position="169"/>
    </location>
</feature>
<evidence type="ECO:0000313" key="10">
    <source>
        <dbReference type="Proteomes" id="UP000470875"/>
    </source>
</evidence>
<dbReference type="InterPro" id="IPR003838">
    <property type="entry name" value="ABC3_permease_C"/>
</dbReference>
<protein>
    <submittedName>
        <fullName evidence="9">ABC transporter permease</fullName>
    </submittedName>
</protein>
<feature type="transmembrane region" description="Helical" evidence="7">
    <location>
        <begin position="426"/>
        <end position="450"/>
    </location>
</feature>
<evidence type="ECO:0000259" key="8">
    <source>
        <dbReference type="Pfam" id="PF02687"/>
    </source>
</evidence>
<feature type="domain" description="ABC3 transporter permease C-terminal" evidence="8">
    <location>
        <begin position="61"/>
        <end position="172"/>
    </location>
</feature>
<comment type="similarity">
    <text evidence="6">Belongs to the ABC-4 integral membrane protein family.</text>
</comment>
<accession>A0A6N7W638</accession>
<gene>
    <name evidence="9" type="ORF">FYJ24_02745</name>
</gene>
<dbReference type="PANTHER" id="PTHR30572:SF4">
    <property type="entry name" value="ABC TRANSPORTER PERMEASE YTRF"/>
    <property type="match status" value="1"/>
</dbReference>
<reference evidence="9 10" key="1">
    <citation type="submission" date="2019-08" db="EMBL/GenBank/DDBJ databases">
        <title>In-depth cultivation of the pig gut microbiome towards novel bacterial diversity and tailored functional studies.</title>
        <authorList>
            <person name="Wylensek D."/>
            <person name="Hitch T.C.A."/>
            <person name="Clavel T."/>
        </authorList>
    </citation>
    <scope>NUCLEOTIDE SEQUENCE [LARGE SCALE GENOMIC DNA]</scope>
    <source>
        <strain evidence="9 10">WB03_NA08</strain>
    </source>
</reference>
<evidence type="ECO:0000256" key="6">
    <source>
        <dbReference type="ARBA" id="ARBA00038076"/>
    </source>
</evidence>
<sequence>MSLKINTFDFRELSGAVTVTALAAGFGVVVVSAAEALGSGMSASTIGQSETVRGVLLTISWIFLGLAFFVGGIVTANTFATIIVGRAQRLALFRLLGASAAALRAACLKEGIIAGIIGAVSGGLVGILATQGAIALGMRYWGFPPETSAPWVSVAIIAPVIVAVLMTALSSWVGSRGVLDITPVEAFGNAQAGFELREDSEGKVKIGSKWTMGILGVLLLVGGIAIGIVSPLGVLVAFPGGVLTFIAFMMNGQKIIPPILQWGSQRSRKAPQVLAARNTSRNPKRSTRTAMGIIIGVGLITMFTVVAATYARVVEDGFGEELFTQEMMLPALIVLMLVGFSTVLAVVGLLNNAKLNAIQRQHEISLLRALGLTEQQTRAMVMLEALRMAGISALIGLGLGVFYGWAGAASSIGSLMKVTGAFTPAIPWQLVVAVILGAGVVTVVATLAAMRKVVEAKSTLALAEA</sequence>
<dbReference type="EMBL" id="VULO01000003">
    <property type="protein sequence ID" value="MSS83696.1"/>
    <property type="molecule type" value="Genomic_DNA"/>
</dbReference>
<comment type="caution">
    <text evidence="9">The sequence shown here is derived from an EMBL/GenBank/DDBJ whole genome shotgun (WGS) entry which is preliminary data.</text>
</comment>
<feature type="transmembrane region" description="Helical" evidence="7">
    <location>
        <begin position="331"/>
        <end position="350"/>
    </location>
</feature>
<dbReference type="Pfam" id="PF02687">
    <property type="entry name" value="FtsX"/>
    <property type="match status" value="2"/>
</dbReference>
<keyword evidence="3 7" id="KW-0812">Transmembrane</keyword>
<proteinExistence type="inferred from homology"/>
<dbReference type="RefSeq" id="WP_154543392.1">
    <property type="nucleotide sequence ID" value="NZ_VULO01000003.1"/>
</dbReference>
<feature type="transmembrane region" description="Helical" evidence="7">
    <location>
        <begin position="210"/>
        <end position="228"/>
    </location>
</feature>
<dbReference type="GO" id="GO:0022857">
    <property type="term" value="F:transmembrane transporter activity"/>
    <property type="evidence" value="ECO:0007669"/>
    <property type="project" value="TreeGrafter"/>
</dbReference>
<keyword evidence="5 7" id="KW-0472">Membrane</keyword>
<evidence type="ECO:0000256" key="4">
    <source>
        <dbReference type="ARBA" id="ARBA00022989"/>
    </source>
</evidence>
<evidence type="ECO:0000313" key="9">
    <source>
        <dbReference type="EMBL" id="MSS83696.1"/>
    </source>
</evidence>
<dbReference type="Proteomes" id="UP000470875">
    <property type="component" value="Unassembled WGS sequence"/>
</dbReference>
<keyword evidence="2" id="KW-1003">Cell membrane</keyword>
<feature type="domain" description="ABC3 transporter permease C-terminal" evidence="8">
    <location>
        <begin position="336"/>
        <end position="453"/>
    </location>
</feature>
<feature type="transmembrane region" description="Helical" evidence="7">
    <location>
        <begin position="112"/>
        <end position="136"/>
    </location>
</feature>
<keyword evidence="10" id="KW-1185">Reference proteome</keyword>
<evidence type="ECO:0000256" key="1">
    <source>
        <dbReference type="ARBA" id="ARBA00004651"/>
    </source>
</evidence>
<feature type="transmembrane region" description="Helical" evidence="7">
    <location>
        <begin position="234"/>
        <end position="252"/>
    </location>
</feature>
<evidence type="ECO:0000256" key="7">
    <source>
        <dbReference type="SAM" id="Phobius"/>
    </source>
</evidence>
<dbReference type="InterPro" id="IPR050250">
    <property type="entry name" value="Macrolide_Exporter_MacB"/>
</dbReference>
<feature type="transmembrane region" description="Helical" evidence="7">
    <location>
        <begin position="57"/>
        <end position="84"/>
    </location>
</feature>
<evidence type="ECO:0000256" key="3">
    <source>
        <dbReference type="ARBA" id="ARBA00022692"/>
    </source>
</evidence>
<evidence type="ECO:0000256" key="5">
    <source>
        <dbReference type="ARBA" id="ARBA00023136"/>
    </source>
</evidence>
<comment type="subcellular location">
    <subcellularLocation>
        <location evidence="1">Cell membrane</location>
        <topology evidence="1">Multi-pass membrane protein</topology>
    </subcellularLocation>
</comment>
<feature type="transmembrane region" description="Helical" evidence="7">
    <location>
        <begin position="290"/>
        <end position="311"/>
    </location>
</feature>
<keyword evidence="4 7" id="KW-1133">Transmembrane helix</keyword>
<name>A0A6N7W638_9ACTO</name>
<dbReference type="PANTHER" id="PTHR30572">
    <property type="entry name" value="MEMBRANE COMPONENT OF TRANSPORTER-RELATED"/>
    <property type="match status" value="1"/>
</dbReference>
<feature type="transmembrane region" description="Helical" evidence="7">
    <location>
        <begin position="385"/>
        <end position="406"/>
    </location>
</feature>
<evidence type="ECO:0000256" key="2">
    <source>
        <dbReference type="ARBA" id="ARBA00022475"/>
    </source>
</evidence>
<dbReference type="AlphaFoldDB" id="A0A6N7W638"/>
<dbReference type="GO" id="GO:0005886">
    <property type="term" value="C:plasma membrane"/>
    <property type="evidence" value="ECO:0007669"/>
    <property type="project" value="UniProtKB-SubCell"/>
</dbReference>